<dbReference type="GO" id="GO:0003677">
    <property type="term" value="F:DNA binding"/>
    <property type="evidence" value="ECO:0007669"/>
    <property type="project" value="InterPro"/>
</dbReference>
<dbReference type="GO" id="GO:0043138">
    <property type="term" value="F:3'-5' DNA helicase activity"/>
    <property type="evidence" value="ECO:0007669"/>
    <property type="project" value="TreeGrafter"/>
</dbReference>
<protein>
    <submittedName>
        <fullName evidence="2">Uncharacterized protein</fullName>
    </submittedName>
</protein>
<keyword evidence="3" id="KW-1185">Reference proteome</keyword>
<reference evidence="3" key="1">
    <citation type="journal article" date="2017" name="bioRxiv">
        <title>Comparative analysis of the genomes of Stylophora pistillata and Acropora digitifera provides evidence for extensive differences between species of corals.</title>
        <authorList>
            <person name="Voolstra C.R."/>
            <person name="Li Y."/>
            <person name="Liew Y.J."/>
            <person name="Baumgarten S."/>
            <person name="Zoccola D."/>
            <person name="Flot J.-F."/>
            <person name="Tambutte S."/>
            <person name="Allemand D."/>
            <person name="Aranda M."/>
        </authorList>
    </citation>
    <scope>NUCLEOTIDE SEQUENCE [LARGE SCALE GENOMIC DNA]</scope>
</reference>
<name>A0A2B4SV94_STYPI</name>
<dbReference type="Gene3D" id="3.40.50.300">
    <property type="entry name" value="P-loop containing nucleotide triphosphate hydrolases"/>
    <property type="match status" value="2"/>
</dbReference>
<dbReference type="PANTHER" id="PTHR11070:SF2">
    <property type="entry name" value="ATP-DEPENDENT DNA HELICASE SRS2"/>
    <property type="match status" value="1"/>
</dbReference>
<accession>A0A2B4SV94</accession>
<dbReference type="SUPFAM" id="SSF52540">
    <property type="entry name" value="P-loop containing nucleoside triphosphate hydrolases"/>
    <property type="match status" value="1"/>
</dbReference>
<dbReference type="InterPro" id="IPR000212">
    <property type="entry name" value="DNA_helicase_UvrD/REP"/>
</dbReference>
<feature type="region of interest" description="Disordered" evidence="1">
    <location>
        <begin position="656"/>
        <end position="715"/>
    </location>
</feature>
<dbReference type="GO" id="GO:0000725">
    <property type="term" value="P:recombinational repair"/>
    <property type="evidence" value="ECO:0007669"/>
    <property type="project" value="TreeGrafter"/>
</dbReference>
<organism evidence="2 3">
    <name type="scientific">Stylophora pistillata</name>
    <name type="common">Smooth cauliflower coral</name>
    <dbReference type="NCBI Taxonomy" id="50429"/>
    <lineage>
        <taxon>Eukaryota</taxon>
        <taxon>Metazoa</taxon>
        <taxon>Cnidaria</taxon>
        <taxon>Anthozoa</taxon>
        <taxon>Hexacorallia</taxon>
        <taxon>Scleractinia</taxon>
        <taxon>Astrocoeniina</taxon>
        <taxon>Pocilloporidae</taxon>
        <taxon>Stylophora</taxon>
    </lineage>
</organism>
<dbReference type="Proteomes" id="UP000225706">
    <property type="component" value="Unassembled WGS sequence"/>
</dbReference>
<evidence type="ECO:0000256" key="1">
    <source>
        <dbReference type="SAM" id="MobiDB-lite"/>
    </source>
</evidence>
<dbReference type="GO" id="GO:0005829">
    <property type="term" value="C:cytosol"/>
    <property type="evidence" value="ECO:0007669"/>
    <property type="project" value="TreeGrafter"/>
</dbReference>
<dbReference type="EMBL" id="LSMT01000022">
    <property type="protein sequence ID" value="PFX32478.1"/>
    <property type="molecule type" value="Genomic_DNA"/>
</dbReference>
<dbReference type="InterPro" id="IPR027417">
    <property type="entry name" value="P-loop_NTPase"/>
</dbReference>
<sequence length="852" mass="97882">MLGALTVRTACLETLNDKREGNWDDEVTNLLDSNYEDWRGPKGTYMVPREFSYRTRELDAGEQTEMEFFYLLQNFGESRSEPMFVIHSYKFAEMISEWNKGSNKKEKKWLNGEHDFVVIHRQCGIIFFQVKAAAKKGKYYPKAQEQIEKDKKALQAFIDENLSGKNKKAMDSEIYRYPGFVVMPNCPCPNGSVVKPAIGVFQEDCENVDAFSVWWNTKVAGVGRDTPFDQTLFEHLVMHFVGMSHSLPCTLNKLIDGNKKVMEMCTENQLSTYLNSVSEQWITGPAGSGKTWLLMKKVVMLAKDALNRETKEKILVVCYNRPLSVMFSKTFEDELINIPQDGTFNLPEVVSIKTFESLLHEITGSKSGNSDQEKAEHVAIALELLEKSTGCAQRYDHIFVDECQDLCGDEWPTLFKRLHKDDDDDEPKYIWFLYDTNQHLRLSEMQYQQHLKSINKKGTRLTKVYRSTRSVFEQSKKYFKVNNSNAKPITLGHHVHGLKIKWEGSLKCRDVTHDAGARSIKKNIENLRINKVDDKDICILTQDVGIRDGITSELEKMGIETQNAEDLFQAVSQGNKVVVESIRRFKGLESKVVILYNPPFYQNEDWTVKKVKELLYTAVSRCFCYLIVITTERGCIALQSEEGIVEQKNIHGKWKASSQSSMELESEDRFNNPFSRRGMETQYESGPPEPESPSKRCIEDDDADNDPDEIKRSPAKLLRMEEAEHIYKKSLKSKEKRQIKVSGCDLLEPGDPYIKDSIRNNVLKTLNGTVKQNLKYQPSSSGMDESLKNDVTSAVARIEYKVYDQRRGEINSRKYTQDCRDLKQEIEKFNNNQTCHKSVLEAIQESQATKDS</sequence>
<evidence type="ECO:0000313" key="2">
    <source>
        <dbReference type="EMBL" id="PFX32478.1"/>
    </source>
</evidence>
<comment type="caution">
    <text evidence="2">The sequence shown here is derived from an EMBL/GenBank/DDBJ whole genome shotgun (WGS) entry which is preliminary data.</text>
</comment>
<dbReference type="GO" id="GO:0005524">
    <property type="term" value="F:ATP binding"/>
    <property type="evidence" value="ECO:0007669"/>
    <property type="project" value="InterPro"/>
</dbReference>
<dbReference type="OrthoDB" id="6052143at2759"/>
<gene>
    <name evidence="2" type="ORF">AWC38_SpisGene2689</name>
</gene>
<evidence type="ECO:0000313" key="3">
    <source>
        <dbReference type="Proteomes" id="UP000225706"/>
    </source>
</evidence>
<proteinExistence type="predicted"/>
<dbReference type="PANTHER" id="PTHR11070">
    <property type="entry name" value="UVRD / RECB / PCRA DNA HELICASE FAMILY MEMBER"/>
    <property type="match status" value="1"/>
</dbReference>
<dbReference type="AlphaFoldDB" id="A0A2B4SV94"/>